<protein>
    <submittedName>
        <fullName evidence="1">Uncharacterized protein</fullName>
    </submittedName>
</protein>
<dbReference type="EMBL" id="MSDU01000020">
    <property type="protein sequence ID" value="OLN22352.1"/>
    <property type="molecule type" value="Genomic_DNA"/>
</dbReference>
<comment type="caution">
    <text evidence="1">The sequence shown here is derived from an EMBL/GenBank/DDBJ whole genome shotgun (WGS) entry which is preliminary data.</text>
</comment>
<dbReference type="Proteomes" id="UP000185568">
    <property type="component" value="Unassembled WGS sequence"/>
</dbReference>
<organism evidence="1 2">
    <name type="scientific">Domibacillus antri</name>
    <dbReference type="NCBI Taxonomy" id="1714264"/>
    <lineage>
        <taxon>Bacteria</taxon>
        <taxon>Bacillati</taxon>
        <taxon>Bacillota</taxon>
        <taxon>Bacilli</taxon>
        <taxon>Bacillales</taxon>
        <taxon>Bacillaceae</taxon>
        <taxon>Domibacillus</taxon>
    </lineage>
</organism>
<dbReference type="AlphaFoldDB" id="A0A1Q8Q4Y4"/>
<evidence type="ECO:0000313" key="2">
    <source>
        <dbReference type="Proteomes" id="UP000185568"/>
    </source>
</evidence>
<evidence type="ECO:0000313" key="1">
    <source>
        <dbReference type="EMBL" id="OLN22352.1"/>
    </source>
</evidence>
<proteinExistence type="predicted"/>
<reference evidence="1 2" key="1">
    <citation type="submission" date="2016-12" db="EMBL/GenBank/DDBJ databases">
        <title>Domibacillus antri genome sequencing.</title>
        <authorList>
            <person name="Verma A."/>
            <person name="Krishnamurthi S."/>
        </authorList>
    </citation>
    <scope>NUCLEOTIDE SEQUENCE [LARGE SCALE GENOMIC DNA]</scope>
    <source>
        <strain evidence="1 2">XD80</strain>
    </source>
</reference>
<accession>A0A1Q8Q4Y4</accession>
<sequence>MMLSTEAFLKIKTFIDILGLQRSTATDKDISERVKFTQVHSENEMRQRLAEEKNTRHSRGCAFQGAGAFVGRKNSHCLINLVSFLLKQTISCCLIDDRCFSIPLGEACRTETSVGRADRLKRTARSGGWFSVRPTEKRSPAGFTYRLLFKKD</sequence>
<name>A0A1Q8Q4Y4_9BACI</name>
<keyword evidence="2" id="KW-1185">Reference proteome</keyword>
<dbReference type="STRING" id="1714264.BTO30_09825"/>
<gene>
    <name evidence="1" type="ORF">BTO30_09825</name>
</gene>